<name>A0A9W9UAG6_PENBR</name>
<dbReference type="AlphaFoldDB" id="A0A9W9UAG6"/>
<dbReference type="EMBL" id="JAPZBQ010000005">
    <property type="protein sequence ID" value="KAJ5328279.1"/>
    <property type="molecule type" value="Genomic_DNA"/>
</dbReference>
<evidence type="ECO:0000313" key="2">
    <source>
        <dbReference type="Proteomes" id="UP001147695"/>
    </source>
</evidence>
<organism evidence="1 2">
    <name type="scientific">Penicillium brevicompactum</name>
    <dbReference type="NCBI Taxonomy" id="5074"/>
    <lineage>
        <taxon>Eukaryota</taxon>
        <taxon>Fungi</taxon>
        <taxon>Dikarya</taxon>
        <taxon>Ascomycota</taxon>
        <taxon>Pezizomycotina</taxon>
        <taxon>Eurotiomycetes</taxon>
        <taxon>Eurotiomycetidae</taxon>
        <taxon>Eurotiales</taxon>
        <taxon>Aspergillaceae</taxon>
        <taxon>Penicillium</taxon>
    </lineage>
</organism>
<proteinExistence type="predicted"/>
<reference evidence="1" key="2">
    <citation type="journal article" date="2023" name="IMA Fungus">
        <title>Comparative genomic study of the Penicillium genus elucidates a diverse pangenome and 15 lateral gene transfer events.</title>
        <authorList>
            <person name="Petersen C."/>
            <person name="Sorensen T."/>
            <person name="Nielsen M.R."/>
            <person name="Sondergaard T.E."/>
            <person name="Sorensen J.L."/>
            <person name="Fitzpatrick D.A."/>
            <person name="Frisvad J.C."/>
            <person name="Nielsen K.L."/>
        </authorList>
    </citation>
    <scope>NUCLEOTIDE SEQUENCE</scope>
    <source>
        <strain evidence="1">IBT 35673</strain>
    </source>
</reference>
<evidence type="ECO:0000313" key="1">
    <source>
        <dbReference type="EMBL" id="KAJ5328279.1"/>
    </source>
</evidence>
<sequence length="121" mass="13292">MPGGKFIRPDGTRISEDVTLEKPSCVHWVNVNFRQFGGRIANYGGEELMRLMAQKIRSGVVTISTEPKHHTHSGCLSLPVVANPRLSLAQVLNTAAEIADWHVDEIAAGRETLDVQSIKAF</sequence>
<protein>
    <submittedName>
        <fullName evidence="1">Uncharacterized protein</fullName>
    </submittedName>
</protein>
<comment type="caution">
    <text evidence="1">The sequence shown here is derived from an EMBL/GenBank/DDBJ whole genome shotgun (WGS) entry which is preliminary data.</text>
</comment>
<gene>
    <name evidence="1" type="ORF">N7452_008669</name>
</gene>
<accession>A0A9W9UAG6</accession>
<dbReference type="Proteomes" id="UP001147695">
    <property type="component" value="Unassembled WGS sequence"/>
</dbReference>
<dbReference type="OrthoDB" id="4277990at2759"/>
<reference evidence="1" key="1">
    <citation type="submission" date="2022-12" db="EMBL/GenBank/DDBJ databases">
        <authorList>
            <person name="Petersen C."/>
        </authorList>
    </citation>
    <scope>NUCLEOTIDE SEQUENCE</scope>
    <source>
        <strain evidence="1">IBT 35673</strain>
    </source>
</reference>